<dbReference type="InterPro" id="IPR003959">
    <property type="entry name" value="ATPase_AAA_core"/>
</dbReference>
<dbReference type="PANTHER" id="PTHR43581:SF2">
    <property type="entry name" value="EXCINUCLEASE ATPASE SUBUNIT"/>
    <property type="match status" value="1"/>
</dbReference>
<proteinExistence type="predicted"/>
<dbReference type="GO" id="GO:0016887">
    <property type="term" value="F:ATP hydrolysis activity"/>
    <property type="evidence" value="ECO:0007669"/>
    <property type="project" value="InterPro"/>
</dbReference>
<keyword evidence="2" id="KW-0067">ATP-binding</keyword>
<dbReference type="Proteomes" id="UP000505355">
    <property type="component" value="Chromosome"/>
</dbReference>
<gene>
    <name evidence="2" type="ORF">HQ865_17840</name>
</gene>
<dbReference type="PANTHER" id="PTHR43581">
    <property type="entry name" value="ATP/GTP PHOSPHATASE"/>
    <property type="match status" value="1"/>
</dbReference>
<reference evidence="2 3" key="1">
    <citation type="submission" date="2020-05" db="EMBL/GenBank/DDBJ databases">
        <title>Mucilaginibacter mali sp. nov.</title>
        <authorList>
            <person name="Kim H.S."/>
            <person name="Lee K.C."/>
            <person name="Suh M.K."/>
            <person name="Kim J.-S."/>
            <person name="Han K.-I."/>
            <person name="Eom M.K."/>
            <person name="Shin Y.K."/>
            <person name="Lee J.-S."/>
        </authorList>
    </citation>
    <scope>NUCLEOTIDE SEQUENCE [LARGE SCALE GENOMIC DNA]</scope>
    <source>
        <strain evidence="2 3">G2-14</strain>
    </source>
</reference>
<dbReference type="RefSeq" id="WP_173416203.1">
    <property type="nucleotide sequence ID" value="NZ_CP054139.1"/>
</dbReference>
<sequence>MIDKISLKFGSSTGQSNLEIDVTPITVFVGPNNSGKSKVLIEIEFFARRSHGSVSDVIIKDLVYTPLSKKEIEEEIDKITSAPNTNEHISAGTVILAKVNAQSNQASRISVDKQGLIDEAQNPTTKYGYYSPFVSLYTLRLNGTNRLNLLKEQPAGDLQATPANHLAHLFVNNELRQEVRRIIFDAFGKYYVIDPTNIGKLRIRLADRAPKNEREEKGWEKESVDYHSQSTLIDVASDGVKAFSGIITTLLAGDPKITLIDEPEAFLHPGLASKLGKEIGRSLRNSKKRLFVSTHSSSFLMGCIQSGAPLNIVRLTYKNEIPTARLLPQDKILHLMRHPLLRSTGVLNGLFYETVIVTEADSDRAFYQEINERLLSQNNGRGITNCLFINAQNKQTVWDIVRPLRELGIPAIGIVDIDVVKEGGQVFTKLLENTFIPQLNHQAFQNQRKTIYDALELTKTKWKVAGGINVLDRESKEACSNFFDQLEEYGIFVVRNGELESWLKYLGATGHGSNWLIEIFEKMGETPDAGDYVKPQNDDVWMFMDSIQKWLENKNRKGIPQ</sequence>
<keyword evidence="3" id="KW-1185">Reference proteome</keyword>
<evidence type="ECO:0000313" key="2">
    <source>
        <dbReference type="EMBL" id="QKJ31544.1"/>
    </source>
</evidence>
<organism evidence="2 3">
    <name type="scientific">Mucilaginibacter mali</name>
    <dbReference type="NCBI Taxonomy" id="2740462"/>
    <lineage>
        <taxon>Bacteria</taxon>
        <taxon>Pseudomonadati</taxon>
        <taxon>Bacteroidota</taxon>
        <taxon>Sphingobacteriia</taxon>
        <taxon>Sphingobacteriales</taxon>
        <taxon>Sphingobacteriaceae</taxon>
        <taxon>Mucilaginibacter</taxon>
    </lineage>
</organism>
<evidence type="ECO:0000313" key="3">
    <source>
        <dbReference type="Proteomes" id="UP000505355"/>
    </source>
</evidence>
<dbReference type="SUPFAM" id="SSF52540">
    <property type="entry name" value="P-loop containing nucleoside triphosphate hydrolases"/>
    <property type="match status" value="1"/>
</dbReference>
<dbReference type="Pfam" id="PF13304">
    <property type="entry name" value="AAA_21"/>
    <property type="match status" value="1"/>
</dbReference>
<dbReference type="InterPro" id="IPR051396">
    <property type="entry name" value="Bact_Antivir_Def_Nuclease"/>
</dbReference>
<dbReference type="KEGG" id="mmab:HQ865_17840"/>
<dbReference type="AlphaFoldDB" id="A0A7D4QDC8"/>
<dbReference type="EMBL" id="CP054139">
    <property type="protein sequence ID" value="QKJ31544.1"/>
    <property type="molecule type" value="Genomic_DNA"/>
</dbReference>
<evidence type="ECO:0000259" key="1">
    <source>
        <dbReference type="Pfam" id="PF13304"/>
    </source>
</evidence>
<name>A0A7D4QDC8_9SPHI</name>
<dbReference type="InterPro" id="IPR027417">
    <property type="entry name" value="P-loop_NTPase"/>
</dbReference>
<dbReference type="GO" id="GO:0005524">
    <property type="term" value="F:ATP binding"/>
    <property type="evidence" value="ECO:0007669"/>
    <property type="project" value="UniProtKB-KW"/>
</dbReference>
<accession>A0A7D4QDC8</accession>
<keyword evidence="2" id="KW-0547">Nucleotide-binding</keyword>
<protein>
    <submittedName>
        <fullName evidence="2">ATP-binding protein</fullName>
    </submittedName>
</protein>
<dbReference type="Gene3D" id="3.40.50.300">
    <property type="entry name" value="P-loop containing nucleotide triphosphate hydrolases"/>
    <property type="match status" value="1"/>
</dbReference>
<feature type="domain" description="ATPase AAA-type core" evidence="1">
    <location>
        <begin position="229"/>
        <end position="299"/>
    </location>
</feature>